<dbReference type="GO" id="GO:0043023">
    <property type="term" value="F:ribosomal large subunit binding"/>
    <property type="evidence" value="ECO:0007669"/>
    <property type="project" value="UniProtKB-UniRule"/>
</dbReference>
<dbReference type="Gene3D" id="1.10.8.50">
    <property type="match status" value="1"/>
</dbReference>
<dbReference type="PANTHER" id="PTHR15239">
    <property type="entry name" value="NUCLEAR EXPORT MEDIATOR FACTOR NEMF"/>
    <property type="match status" value="1"/>
</dbReference>
<evidence type="ECO:0000256" key="2">
    <source>
        <dbReference type="ARBA" id="ARBA00022730"/>
    </source>
</evidence>
<dbReference type="PANTHER" id="PTHR15239:SF6">
    <property type="entry name" value="RIBOSOME QUALITY CONTROL COMPLEX SUBUNIT NEMF"/>
    <property type="match status" value="1"/>
</dbReference>
<dbReference type="Proteomes" id="UP000029622">
    <property type="component" value="Unassembled WGS sequence"/>
</dbReference>
<keyword evidence="4 5" id="KW-0648">Protein biosynthesis</keyword>
<accession>A0A096BIV8</accession>
<feature type="coiled-coil region" evidence="5">
    <location>
        <begin position="396"/>
        <end position="446"/>
    </location>
</feature>
<comment type="function">
    <text evidence="5">Key component of the ribosome quality control system (RQC), a ribosome-associated complex that mediates the extraction of incompletely synthesized nascent chains from stalled ribosomes and their subsequent degradation. RqcH recruits Ala-charged tRNA, and with RqcP directs the elongation of stalled nascent chains on 50S ribosomal subunits, leading to non-templated C-terminal alanine extensions (Ala tail). The Ala tail promotes nascent chain degradation. May add between 1 and at least 8 Ala residues. Binds to stalled 50S ribosomal subunits.</text>
</comment>
<evidence type="ECO:0000256" key="1">
    <source>
        <dbReference type="ARBA" id="ARBA00022555"/>
    </source>
</evidence>
<sequence length="589" mass="68139">MALDGIVIKAVINELKETILFGKIDKIYQPEKDEILINIRSNKNYKLLISASSNNPRIYLTHHTKQNPINPPMFCMLLRKHLHSGKIINIYQPSLERIIVIEIESLDELGIKSVKQLIVEIMGKHSNIILVDKNNNKVIDAIKRISPDISSKRVILPGCKYAQPPSQDKTNPISINEKYFIQSINNANLGELTYKFLYKNYMGISPLIAKEICYRAKIDDSTKIGELNEIKIKSLSKEFMYVMDLVRKENFTPNIIIDTEKNKVVAFSSIDLTQYKNLTKKNFTSISQTLEEFYLTRDKSDRLKQKSSDLRKVINTKLERNITKLAKLKEELLEAKSKDKYKIYGDLITSNIYRIEKGQNEVELENFYSPDYSIVKIKLDPKLTPAQNAQKYYKKYNKLKIAEMTLQEQITKTEEEIKYLENILVCMENSSDIQELEEIRDELIKEGYIKGNNKNNKKSERIISKPYHFISSDGYDIYVGKNNKQNDYLTLKFAEKNDIWLHTKDIPGSHVIIKSNGKNVPEKTILEAALLAAYYSKGKMSSNVPVDYTERKYVKKPKGSKPGMVIYVNNNTLYVTPKIEEINKIKRVE</sequence>
<keyword evidence="3 5" id="KW-0694">RNA-binding</keyword>
<dbReference type="Pfam" id="PF05833">
    <property type="entry name" value="NFACT_N"/>
    <property type="match status" value="1"/>
</dbReference>
<comment type="similarity">
    <text evidence="5">Belongs to the NEMF family.</text>
</comment>
<keyword evidence="2 5" id="KW-0699">rRNA-binding</keyword>
<dbReference type="GO" id="GO:0000049">
    <property type="term" value="F:tRNA binding"/>
    <property type="evidence" value="ECO:0007669"/>
    <property type="project" value="UniProtKB-UniRule"/>
</dbReference>
<evidence type="ECO:0000259" key="6">
    <source>
        <dbReference type="Pfam" id="PF05670"/>
    </source>
</evidence>
<dbReference type="EMBL" id="AZTB01000006">
    <property type="protein sequence ID" value="KGG81105.1"/>
    <property type="molecule type" value="Genomic_DNA"/>
</dbReference>
<keyword evidence="1 5" id="KW-0820">tRNA-binding</keyword>
<evidence type="ECO:0000256" key="5">
    <source>
        <dbReference type="HAMAP-Rule" id="MF_00844"/>
    </source>
</evidence>
<feature type="domain" description="NFACT RNA-binding" evidence="6">
    <location>
        <begin position="465"/>
        <end position="559"/>
    </location>
</feature>
<dbReference type="RefSeq" id="WP_035161986.1">
    <property type="nucleotide sequence ID" value="NZ_AZTB01000006.1"/>
</dbReference>
<dbReference type="SUPFAM" id="SSF46946">
    <property type="entry name" value="S13-like H2TH domain"/>
    <property type="match status" value="1"/>
</dbReference>
<evidence type="ECO:0000313" key="7">
    <source>
        <dbReference type="EMBL" id="KGG81105.1"/>
    </source>
</evidence>
<dbReference type="GO" id="GO:0019843">
    <property type="term" value="F:rRNA binding"/>
    <property type="evidence" value="ECO:0007669"/>
    <property type="project" value="UniProtKB-UniRule"/>
</dbReference>
<dbReference type="InterPro" id="IPR010979">
    <property type="entry name" value="Ribosomal_uS13-like_H2TH"/>
</dbReference>
<organism evidence="7 8">
    <name type="scientific">Caloranaerobacter azorensis H53214</name>
    <dbReference type="NCBI Taxonomy" id="1156417"/>
    <lineage>
        <taxon>Bacteria</taxon>
        <taxon>Bacillati</taxon>
        <taxon>Bacillota</taxon>
        <taxon>Tissierellia</taxon>
        <taxon>Tissierellales</taxon>
        <taxon>Thermohalobacteraceae</taxon>
        <taxon>Caloranaerobacter</taxon>
    </lineage>
</organism>
<evidence type="ECO:0000256" key="3">
    <source>
        <dbReference type="ARBA" id="ARBA00022884"/>
    </source>
</evidence>
<gene>
    <name evidence="5" type="primary">rqcH</name>
    <name evidence="7" type="ORF">Y919_02225</name>
</gene>
<dbReference type="AlphaFoldDB" id="A0A096BIV8"/>
<evidence type="ECO:0000313" key="8">
    <source>
        <dbReference type="Proteomes" id="UP000029622"/>
    </source>
</evidence>
<dbReference type="STRING" id="1156417.Y919_02225"/>
<evidence type="ECO:0000256" key="4">
    <source>
        <dbReference type="ARBA" id="ARBA00022917"/>
    </source>
</evidence>
<dbReference type="InterPro" id="IPR051608">
    <property type="entry name" value="RQC_Subunit_NEMF"/>
</dbReference>
<comment type="subunit">
    <text evidence="5">Associates with stalled 50S ribosomal subunits. Binds to RqcP.</text>
</comment>
<dbReference type="FunFam" id="2.30.310.10:FF:000004">
    <property type="entry name" value="Fibronectin-binding protein A"/>
    <property type="match status" value="1"/>
</dbReference>
<keyword evidence="5" id="KW-0175">Coiled coil</keyword>
<dbReference type="InterPro" id="IPR008532">
    <property type="entry name" value="NFACT_RNA-bd"/>
</dbReference>
<dbReference type="Gene3D" id="2.30.310.10">
    <property type="entry name" value="ibrinogen binding protein from staphylococcus aureus domain"/>
    <property type="match status" value="1"/>
</dbReference>
<comment type="caution">
    <text evidence="7">The sequence shown here is derived from an EMBL/GenBank/DDBJ whole genome shotgun (WGS) entry which is preliminary data.</text>
</comment>
<dbReference type="HAMAP" id="MF_00844_B">
    <property type="entry name" value="RqcH_B"/>
    <property type="match status" value="1"/>
</dbReference>
<protein>
    <recommendedName>
        <fullName evidence="5">Rqc2 homolog RqcH</fullName>
        <shortName evidence="5">RqcH</shortName>
    </recommendedName>
</protein>
<proteinExistence type="inferred from homology"/>
<dbReference type="GO" id="GO:1990112">
    <property type="term" value="C:RQC complex"/>
    <property type="evidence" value="ECO:0007669"/>
    <property type="project" value="TreeGrafter"/>
</dbReference>
<name>A0A096BIV8_9FIRM</name>
<dbReference type="InterPro" id="IPR043682">
    <property type="entry name" value="RqcH_bacterial"/>
</dbReference>
<reference evidence="7 8" key="1">
    <citation type="submission" date="2013-12" db="EMBL/GenBank/DDBJ databases">
        <title>Draft genome sequence of Caloranaerobacter sp. H53214.</title>
        <authorList>
            <person name="Jiang L.J."/>
            <person name="Shao Z.Z."/>
            <person name="Long M.N."/>
        </authorList>
    </citation>
    <scope>NUCLEOTIDE SEQUENCE [LARGE SCALE GENOMIC DNA]</scope>
    <source>
        <strain evidence="7 8">H53214</strain>
    </source>
</reference>
<dbReference type="Pfam" id="PF05670">
    <property type="entry name" value="NFACT-R_1"/>
    <property type="match status" value="1"/>
</dbReference>
<dbReference type="GO" id="GO:0072344">
    <property type="term" value="P:rescue of stalled ribosome"/>
    <property type="evidence" value="ECO:0007669"/>
    <property type="project" value="UniProtKB-UniRule"/>
</dbReference>